<dbReference type="SUPFAM" id="SSF53098">
    <property type="entry name" value="Ribonuclease H-like"/>
    <property type="match status" value="1"/>
</dbReference>
<dbReference type="Gene3D" id="3.30.420.10">
    <property type="entry name" value="Ribonuclease H-like superfamily/Ribonuclease H"/>
    <property type="match status" value="1"/>
</dbReference>
<dbReference type="EMBL" id="OOIL02005264">
    <property type="protein sequence ID" value="VFQ94306.1"/>
    <property type="molecule type" value="Genomic_DNA"/>
</dbReference>
<dbReference type="CDD" id="cd06222">
    <property type="entry name" value="RNase_H_like"/>
    <property type="match status" value="1"/>
</dbReference>
<feature type="domain" description="Reverse transcriptase zinc-binding" evidence="2">
    <location>
        <begin position="8"/>
        <end position="44"/>
    </location>
</feature>
<evidence type="ECO:0000259" key="2">
    <source>
        <dbReference type="Pfam" id="PF13966"/>
    </source>
</evidence>
<dbReference type="InterPro" id="IPR036397">
    <property type="entry name" value="RNaseH_sf"/>
</dbReference>
<accession>A0A484N1K7</accession>
<organism evidence="3 4">
    <name type="scientific">Cuscuta campestris</name>
    <dbReference type="NCBI Taxonomy" id="132261"/>
    <lineage>
        <taxon>Eukaryota</taxon>
        <taxon>Viridiplantae</taxon>
        <taxon>Streptophyta</taxon>
        <taxon>Embryophyta</taxon>
        <taxon>Tracheophyta</taxon>
        <taxon>Spermatophyta</taxon>
        <taxon>Magnoliopsida</taxon>
        <taxon>eudicotyledons</taxon>
        <taxon>Gunneridae</taxon>
        <taxon>Pentapetalae</taxon>
        <taxon>asterids</taxon>
        <taxon>lamiids</taxon>
        <taxon>Solanales</taxon>
        <taxon>Convolvulaceae</taxon>
        <taxon>Cuscuteae</taxon>
        <taxon>Cuscuta</taxon>
        <taxon>Cuscuta subgen. Grammica</taxon>
        <taxon>Cuscuta sect. Cleistogrammica</taxon>
    </lineage>
</organism>
<protein>
    <recommendedName>
        <fullName evidence="5">RNase H type-1 domain-containing protein</fullName>
    </recommendedName>
</protein>
<dbReference type="Pfam" id="PF13966">
    <property type="entry name" value="zf-RVT"/>
    <property type="match status" value="1"/>
</dbReference>
<name>A0A484N1K7_9ASTE</name>
<evidence type="ECO:0000313" key="4">
    <source>
        <dbReference type="Proteomes" id="UP000595140"/>
    </source>
</evidence>
<evidence type="ECO:0000259" key="1">
    <source>
        <dbReference type="Pfam" id="PF13456"/>
    </source>
</evidence>
<gene>
    <name evidence="3" type="ORF">CCAM_LOCUS36082</name>
</gene>
<dbReference type="OrthoDB" id="1297712at2759"/>
<dbReference type="GO" id="GO:0004523">
    <property type="term" value="F:RNA-DNA hybrid ribonuclease activity"/>
    <property type="evidence" value="ECO:0007669"/>
    <property type="project" value="InterPro"/>
</dbReference>
<dbReference type="PANTHER" id="PTHR47074">
    <property type="entry name" value="BNAC02G40300D PROTEIN"/>
    <property type="match status" value="1"/>
</dbReference>
<proteinExistence type="predicted"/>
<evidence type="ECO:0008006" key="5">
    <source>
        <dbReference type="Google" id="ProtNLM"/>
    </source>
</evidence>
<dbReference type="InterPro" id="IPR012337">
    <property type="entry name" value="RNaseH-like_sf"/>
</dbReference>
<dbReference type="InterPro" id="IPR002156">
    <property type="entry name" value="RNaseH_domain"/>
</dbReference>
<dbReference type="Pfam" id="PF13456">
    <property type="entry name" value="RVT_3"/>
    <property type="match status" value="1"/>
</dbReference>
<feature type="domain" description="RNase H type-1" evidence="1">
    <location>
        <begin position="146"/>
        <end position="268"/>
    </location>
</feature>
<dbReference type="PANTHER" id="PTHR47074:SF11">
    <property type="entry name" value="REVERSE TRANSCRIPTASE-LIKE PROTEIN"/>
    <property type="match status" value="1"/>
</dbReference>
<dbReference type="GO" id="GO:0003676">
    <property type="term" value="F:nucleic acid binding"/>
    <property type="evidence" value="ECO:0007669"/>
    <property type="project" value="InterPro"/>
</dbReference>
<dbReference type="InterPro" id="IPR052929">
    <property type="entry name" value="RNase_H-like_EbsB-rel"/>
</dbReference>
<reference evidence="3 4" key="1">
    <citation type="submission" date="2018-04" db="EMBL/GenBank/DDBJ databases">
        <authorList>
            <person name="Vogel A."/>
        </authorList>
    </citation>
    <scope>NUCLEOTIDE SEQUENCE [LARGE SCALE GENOMIC DNA]</scope>
</reference>
<evidence type="ECO:0000313" key="3">
    <source>
        <dbReference type="EMBL" id="VFQ94306.1"/>
    </source>
</evidence>
<dbReference type="Proteomes" id="UP000595140">
    <property type="component" value="Unassembled WGS sequence"/>
</dbReference>
<dbReference type="InterPro" id="IPR026960">
    <property type="entry name" value="RVT-Znf"/>
</dbReference>
<sequence>MIFCLCSSLWRRKDSRSRLCALCQEEEETVFHLFISCQFAKQVWMASDLGWYTPNVSNFIAWLEKLFNLFNQQDQALALHILWMIWGARNAKVWQAVQPTPVGTWLKAKRNFDDWWLMAKPQLTTDLQSSGRRMWVPPQLGFIKVNVDASTGLVDGVVGMGFIARNDVGGFMAAKNMTIRCNCGPREAEALSVKEALSWIKSRGWTHMEVETDCKDVADGLNNSSQDWSYFSSIIDACKTLVVSCRGVFYFQFVYRSANEAAHVLARASHSSQSLGEWVHLPPDFIVPLI</sequence>
<keyword evidence="4" id="KW-1185">Reference proteome</keyword>
<dbReference type="InterPro" id="IPR044730">
    <property type="entry name" value="RNase_H-like_dom_plant"/>
</dbReference>
<dbReference type="AlphaFoldDB" id="A0A484N1K7"/>